<reference evidence="2" key="1">
    <citation type="submission" date="2019-08" db="EMBL/GenBank/DDBJ databases">
        <authorList>
            <person name="Kucharzyk K."/>
            <person name="Murdoch R.W."/>
            <person name="Higgins S."/>
            <person name="Loffler F."/>
        </authorList>
    </citation>
    <scope>NUCLEOTIDE SEQUENCE</scope>
</reference>
<feature type="compositionally biased region" description="Low complexity" evidence="1">
    <location>
        <begin position="68"/>
        <end position="78"/>
    </location>
</feature>
<accession>A0A644X6U5</accession>
<sequence length="143" mass="15343">MCPRKRALPSVSPRRAISSPSATPSGGLLRRSPAAGSWPHGCGRSRSPEAEQTFLCRPPFRRRGGSSPGRRWQQSGRSPPSPNRTGPSPFRRRRAESSSATGPCHSTQLFMYSSCSGVILSSRMFSEASFASMTALSMTPGTS</sequence>
<evidence type="ECO:0000313" key="2">
    <source>
        <dbReference type="EMBL" id="MPM11882.1"/>
    </source>
</evidence>
<feature type="compositionally biased region" description="Polar residues" evidence="1">
    <location>
        <begin position="97"/>
        <end position="107"/>
    </location>
</feature>
<evidence type="ECO:0000256" key="1">
    <source>
        <dbReference type="SAM" id="MobiDB-lite"/>
    </source>
</evidence>
<proteinExistence type="predicted"/>
<dbReference type="AlphaFoldDB" id="A0A644X6U5"/>
<dbReference type="EMBL" id="VSSQ01001892">
    <property type="protein sequence ID" value="MPM11882.1"/>
    <property type="molecule type" value="Genomic_DNA"/>
</dbReference>
<organism evidence="2">
    <name type="scientific">bioreactor metagenome</name>
    <dbReference type="NCBI Taxonomy" id="1076179"/>
    <lineage>
        <taxon>unclassified sequences</taxon>
        <taxon>metagenomes</taxon>
        <taxon>ecological metagenomes</taxon>
    </lineage>
</organism>
<gene>
    <name evidence="2" type="ORF">SDC9_58233</name>
</gene>
<comment type="caution">
    <text evidence="2">The sequence shown here is derived from an EMBL/GenBank/DDBJ whole genome shotgun (WGS) entry which is preliminary data.</text>
</comment>
<feature type="region of interest" description="Disordered" evidence="1">
    <location>
        <begin position="1"/>
        <end position="107"/>
    </location>
</feature>
<protein>
    <submittedName>
        <fullName evidence="2">Uncharacterized protein</fullName>
    </submittedName>
</protein>
<name>A0A644X6U5_9ZZZZ</name>